<dbReference type="KEGG" id="psym:J1N51_01750"/>
<dbReference type="FunFam" id="3.90.1150.10:FF:000006">
    <property type="entry name" value="Phosphoserine aminotransferase"/>
    <property type="match status" value="1"/>
</dbReference>
<evidence type="ECO:0000256" key="1">
    <source>
        <dbReference type="ARBA" id="ARBA00004915"/>
    </source>
</evidence>
<dbReference type="Pfam" id="PF00266">
    <property type="entry name" value="Aminotran_5"/>
    <property type="match status" value="1"/>
</dbReference>
<dbReference type="EMBL" id="CP072110">
    <property type="protein sequence ID" value="QTH64234.1"/>
    <property type="molecule type" value="Genomic_DNA"/>
</dbReference>
<dbReference type="PANTHER" id="PTHR43247:SF1">
    <property type="entry name" value="PHOSPHOSERINE AMINOTRANSFERASE"/>
    <property type="match status" value="1"/>
</dbReference>
<dbReference type="PROSITE" id="PS00595">
    <property type="entry name" value="AA_TRANSFER_CLASS_5"/>
    <property type="match status" value="1"/>
</dbReference>
<keyword evidence="9 12" id="KW-0718">Serine biosynthesis</keyword>
<keyword evidence="12" id="KW-0963">Cytoplasm</keyword>
<dbReference type="GO" id="GO:0006564">
    <property type="term" value="P:L-serine biosynthetic process"/>
    <property type="evidence" value="ECO:0007669"/>
    <property type="project" value="UniProtKB-UniRule"/>
</dbReference>
<feature type="binding site" evidence="12">
    <location>
        <position position="175"/>
    </location>
    <ligand>
        <name>pyridoxal 5'-phosphate</name>
        <dbReference type="ChEBI" id="CHEBI:597326"/>
    </ligand>
</feature>
<dbReference type="InterPro" id="IPR000192">
    <property type="entry name" value="Aminotrans_V_dom"/>
</dbReference>
<dbReference type="InterPro" id="IPR015421">
    <property type="entry name" value="PyrdxlP-dep_Trfase_major"/>
</dbReference>
<dbReference type="AlphaFoldDB" id="A0A975DC51"/>
<name>A0A975DC51_9GAMM</name>
<comment type="caution">
    <text evidence="12">Lacks conserved residue(s) required for the propagation of feature annotation.</text>
</comment>
<comment type="cofactor">
    <cofactor evidence="12">
        <name>pyridoxal 5'-phosphate</name>
        <dbReference type="ChEBI" id="CHEBI:597326"/>
    </cofactor>
    <text evidence="12">Binds 1 pyridoxal phosphate per subunit.</text>
</comment>
<feature type="modified residue" description="N6-(pyridoxal phosphate)lysine" evidence="12">
    <location>
        <position position="199"/>
    </location>
</feature>
<dbReference type="InterPro" id="IPR015422">
    <property type="entry name" value="PyrdxlP-dep_Trfase_small"/>
</dbReference>
<dbReference type="InterPro" id="IPR022278">
    <property type="entry name" value="Pser_aminoTfrase"/>
</dbReference>
<keyword evidence="5 12" id="KW-0028">Amino-acid biosynthesis</keyword>
<comment type="subcellular location">
    <subcellularLocation>
        <location evidence="12">Cytoplasm</location>
    </subcellularLocation>
</comment>
<dbReference type="PANTHER" id="PTHR43247">
    <property type="entry name" value="PHOSPHOSERINE AMINOTRANSFERASE"/>
    <property type="match status" value="1"/>
</dbReference>
<feature type="binding site" evidence="12">
    <location>
        <position position="100"/>
    </location>
    <ligand>
        <name>pyridoxal 5'-phosphate</name>
        <dbReference type="ChEBI" id="CHEBI:597326"/>
    </ligand>
</feature>
<dbReference type="InterPro" id="IPR020578">
    <property type="entry name" value="Aminotrans_V_PyrdxlP_BS"/>
</dbReference>
<dbReference type="EC" id="2.6.1.52" evidence="12"/>
<comment type="subunit">
    <text evidence="12">Homodimer.</text>
</comment>
<dbReference type="GO" id="GO:0004648">
    <property type="term" value="F:O-phospho-L-serine:2-oxoglutarate aminotransferase activity"/>
    <property type="evidence" value="ECO:0007669"/>
    <property type="project" value="UniProtKB-UniRule"/>
</dbReference>
<protein>
    <recommendedName>
        <fullName evidence="12">Phosphoserine aminotransferase</fullName>
        <ecNumber evidence="12">2.6.1.52</ecNumber>
    </recommendedName>
    <alternativeName>
        <fullName evidence="12">Phosphohydroxythreonine aminotransferase</fullName>
        <shortName evidence="12">PSAT</shortName>
    </alternativeName>
</protein>
<evidence type="ECO:0000259" key="14">
    <source>
        <dbReference type="Pfam" id="PF00266"/>
    </source>
</evidence>
<dbReference type="SUPFAM" id="SSF53383">
    <property type="entry name" value="PLP-dependent transferases"/>
    <property type="match status" value="1"/>
</dbReference>
<keyword evidence="4 12" id="KW-0032">Aminotransferase</keyword>
<evidence type="ECO:0000256" key="3">
    <source>
        <dbReference type="ARBA" id="ARBA00006904"/>
    </source>
</evidence>
<keyword evidence="8 12" id="KW-0664">Pyridoxine biosynthesis</keyword>
<dbReference type="FunFam" id="3.40.640.10:FF:000010">
    <property type="entry name" value="Phosphoserine aminotransferase"/>
    <property type="match status" value="1"/>
</dbReference>
<dbReference type="InterPro" id="IPR015424">
    <property type="entry name" value="PyrdxlP-dep_Trfase"/>
</dbReference>
<dbReference type="RefSeq" id="WP_208832289.1">
    <property type="nucleotide sequence ID" value="NZ_CP072110.1"/>
</dbReference>
<sequence length="365" mass="40822">MTVYNFCAGPAMLPKEVMQKVQSELLDWQNTGCSVMEMSHRSPEFIEVYEQAVAGLKSLMKIPDDYSVLFMQGGGRGQFSSVPLNLKKNGKAHYVTTGLWSEDAVVEGNKFLTVEEQDCRVVVNGKTSILPLAEWNVSEESDFIHYCLNETVDGIEIFESANQLLVTRDVPRVIDMSSNILSRVIDVTDYDLIYAGAQKNIGPSGMAIVIINNALLNRSSESVPTFLNYAITKAKDSMYNTPPTFAIYLSKLVFDWLQKNGGVEAIEQKNRDKAAILYQAIDNSELYENRVAEQNRSLMNVTFYLKDESLNQCFIDEAKANGIVAIEGHRSVGGMRASIYNAMPIEGVKALVEFMKTFELKHKTK</sequence>
<feature type="domain" description="Aminotransferase class V" evidence="14">
    <location>
        <begin position="3"/>
        <end position="351"/>
    </location>
</feature>
<evidence type="ECO:0000256" key="9">
    <source>
        <dbReference type="ARBA" id="ARBA00023299"/>
    </source>
</evidence>
<dbReference type="NCBIfam" id="TIGR01364">
    <property type="entry name" value="serC_1"/>
    <property type="match status" value="1"/>
</dbReference>
<evidence type="ECO:0000256" key="13">
    <source>
        <dbReference type="RuleBase" id="RU004505"/>
    </source>
</evidence>
<evidence type="ECO:0000256" key="11">
    <source>
        <dbReference type="ARBA" id="ARBA00049007"/>
    </source>
</evidence>
<comment type="pathway">
    <text evidence="2 12 13">Amino-acid biosynthesis; L-serine biosynthesis; L-serine from 3-phospho-D-glycerate: step 2/3.</text>
</comment>
<dbReference type="Gene3D" id="3.90.1150.10">
    <property type="entry name" value="Aspartate Aminotransferase, domain 1"/>
    <property type="match status" value="1"/>
</dbReference>
<dbReference type="GO" id="GO:0030170">
    <property type="term" value="F:pyridoxal phosphate binding"/>
    <property type="evidence" value="ECO:0007669"/>
    <property type="project" value="UniProtKB-UniRule"/>
</dbReference>
<evidence type="ECO:0000313" key="16">
    <source>
        <dbReference type="Proteomes" id="UP000682739"/>
    </source>
</evidence>
<keyword evidence="16" id="KW-1185">Reference proteome</keyword>
<evidence type="ECO:0000256" key="12">
    <source>
        <dbReference type="HAMAP-Rule" id="MF_00160"/>
    </source>
</evidence>
<keyword evidence="7 12" id="KW-0663">Pyridoxal phosphate</keyword>
<proteinExistence type="inferred from homology"/>
<comment type="catalytic activity">
    <reaction evidence="11 12 13">
        <text>O-phospho-L-serine + 2-oxoglutarate = 3-phosphooxypyruvate + L-glutamate</text>
        <dbReference type="Rhea" id="RHEA:14329"/>
        <dbReference type="ChEBI" id="CHEBI:16810"/>
        <dbReference type="ChEBI" id="CHEBI:18110"/>
        <dbReference type="ChEBI" id="CHEBI:29985"/>
        <dbReference type="ChEBI" id="CHEBI:57524"/>
        <dbReference type="EC" id="2.6.1.52"/>
    </reaction>
</comment>
<dbReference type="GO" id="GO:0008615">
    <property type="term" value="P:pyridoxine biosynthetic process"/>
    <property type="evidence" value="ECO:0007669"/>
    <property type="project" value="UniProtKB-UniRule"/>
</dbReference>
<comment type="pathway">
    <text evidence="1 12">Cofactor biosynthesis; pyridoxine 5'-phosphate biosynthesis; pyridoxine 5'-phosphate from D-erythrose 4-phosphate: step 3/5.</text>
</comment>
<feature type="binding site" evidence="12">
    <location>
        <position position="151"/>
    </location>
    <ligand>
        <name>pyridoxal 5'-phosphate</name>
        <dbReference type="ChEBI" id="CHEBI:597326"/>
    </ligand>
</feature>
<gene>
    <name evidence="12 15" type="primary">serC</name>
    <name evidence="15" type="ORF">J1N51_01750</name>
</gene>
<evidence type="ECO:0000256" key="6">
    <source>
        <dbReference type="ARBA" id="ARBA00022679"/>
    </source>
</evidence>
<feature type="binding site" evidence="12">
    <location>
        <begin position="75"/>
        <end position="76"/>
    </location>
    <ligand>
        <name>pyridoxal 5'-phosphate</name>
        <dbReference type="ChEBI" id="CHEBI:597326"/>
    </ligand>
</feature>
<evidence type="ECO:0000256" key="7">
    <source>
        <dbReference type="ARBA" id="ARBA00022898"/>
    </source>
</evidence>
<comment type="function">
    <text evidence="12">Catalyzes the reversible conversion of 3-phosphohydroxypyruvate to phosphoserine and of 3-hydroxy-2-oxo-4-phosphonooxybutanoate to phosphohydroxythreonine.</text>
</comment>
<evidence type="ECO:0000256" key="5">
    <source>
        <dbReference type="ARBA" id="ARBA00022605"/>
    </source>
</evidence>
<feature type="binding site" evidence="12">
    <location>
        <begin position="240"/>
        <end position="241"/>
    </location>
    <ligand>
        <name>pyridoxal 5'-phosphate</name>
        <dbReference type="ChEBI" id="CHEBI:597326"/>
    </ligand>
</feature>
<evidence type="ECO:0000256" key="4">
    <source>
        <dbReference type="ARBA" id="ARBA00022576"/>
    </source>
</evidence>
<dbReference type="GO" id="GO:0005737">
    <property type="term" value="C:cytoplasm"/>
    <property type="evidence" value="ECO:0007669"/>
    <property type="project" value="UniProtKB-SubCell"/>
</dbReference>
<feature type="binding site" evidence="12">
    <location>
        <position position="41"/>
    </location>
    <ligand>
        <name>L-glutamate</name>
        <dbReference type="ChEBI" id="CHEBI:29985"/>
    </ligand>
</feature>
<comment type="similarity">
    <text evidence="3 12">Belongs to the class-V pyridoxal-phosphate-dependent aminotransferase family. SerC subfamily.</text>
</comment>
<dbReference type="PIRSF" id="PIRSF000525">
    <property type="entry name" value="SerC"/>
    <property type="match status" value="1"/>
</dbReference>
<accession>A0A975DC51</accession>
<feature type="binding site" evidence="12">
    <location>
        <position position="198"/>
    </location>
    <ligand>
        <name>pyridoxal 5'-phosphate</name>
        <dbReference type="ChEBI" id="CHEBI:597326"/>
    </ligand>
</feature>
<evidence type="ECO:0000256" key="8">
    <source>
        <dbReference type="ARBA" id="ARBA00023096"/>
    </source>
</evidence>
<evidence type="ECO:0000256" key="2">
    <source>
        <dbReference type="ARBA" id="ARBA00005099"/>
    </source>
</evidence>
<comment type="catalytic activity">
    <reaction evidence="10 12">
        <text>4-(phosphooxy)-L-threonine + 2-oxoglutarate = (R)-3-hydroxy-2-oxo-4-phosphooxybutanoate + L-glutamate</text>
        <dbReference type="Rhea" id="RHEA:16573"/>
        <dbReference type="ChEBI" id="CHEBI:16810"/>
        <dbReference type="ChEBI" id="CHEBI:29985"/>
        <dbReference type="ChEBI" id="CHEBI:58452"/>
        <dbReference type="ChEBI" id="CHEBI:58538"/>
        <dbReference type="EC" id="2.6.1.52"/>
    </reaction>
</comment>
<organism evidence="15 16">
    <name type="scientific">Psychrosphaera ytuae</name>
    <dbReference type="NCBI Taxonomy" id="2820710"/>
    <lineage>
        <taxon>Bacteria</taxon>
        <taxon>Pseudomonadati</taxon>
        <taxon>Pseudomonadota</taxon>
        <taxon>Gammaproteobacteria</taxon>
        <taxon>Alteromonadales</taxon>
        <taxon>Pseudoalteromonadaceae</taxon>
        <taxon>Psychrosphaera</taxon>
    </lineage>
</organism>
<keyword evidence="6 12" id="KW-0808">Transferase</keyword>
<dbReference type="Gene3D" id="3.40.640.10">
    <property type="entry name" value="Type I PLP-dependent aspartate aminotransferase-like (Major domain)"/>
    <property type="match status" value="1"/>
</dbReference>
<reference evidence="15" key="1">
    <citation type="submission" date="2021-03" db="EMBL/GenBank/DDBJ databases">
        <title>Description of Psychrosphaera ytuae sp. nov. isolated from deep sea sediment of South China Sea.</title>
        <authorList>
            <person name="Zhang J."/>
            <person name="Xu X.-D."/>
        </authorList>
    </citation>
    <scope>NUCLEOTIDE SEQUENCE</scope>
    <source>
        <strain evidence="15">MTZ26</strain>
    </source>
</reference>
<dbReference type="NCBIfam" id="NF003764">
    <property type="entry name" value="PRK05355.1"/>
    <property type="match status" value="1"/>
</dbReference>
<evidence type="ECO:0000313" key="15">
    <source>
        <dbReference type="EMBL" id="QTH64234.1"/>
    </source>
</evidence>
<dbReference type="HAMAP" id="MF_00160">
    <property type="entry name" value="SerC_aminotrans_5"/>
    <property type="match status" value="1"/>
</dbReference>
<evidence type="ECO:0000256" key="10">
    <source>
        <dbReference type="ARBA" id="ARBA00047630"/>
    </source>
</evidence>
<dbReference type="Proteomes" id="UP000682739">
    <property type="component" value="Chromosome"/>
</dbReference>